<dbReference type="EMBL" id="RQTK01000715">
    <property type="protein sequence ID" value="RUS75740.1"/>
    <property type="molecule type" value="Genomic_DNA"/>
</dbReference>
<dbReference type="AlphaFoldDB" id="A0A3S1B5Y4"/>
<feature type="compositionally biased region" description="Basic and acidic residues" evidence="1">
    <location>
        <begin position="1"/>
        <end position="14"/>
    </location>
</feature>
<comment type="caution">
    <text evidence="2">The sequence shown here is derived from an EMBL/GenBank/DDBJ whole genome shotgun (WGS) entry which is preliminary data.</text>
</comment>
<reference evidence="2 3" key="1">
    <citation type="submission" date="2019-01" db="EMBL/GenBank/DDBJ databases">
        <title>A draft genome assembly of the solar-powered sea slug Elysia chlorotica.</title>
        <authorList>
            <person name="Cai H."/>
            <person name="Li Q."/>
            <person name="Fang X."/>
            <person name="Li J."/>
            <person name="Curtis N.E."/>
            <person name="Altenburger A."/>
            <person name="Shibata T."/>
            <person name="Feng M."/>
            <person name="Maeda T."/>
            <person name="Schwartz J.A."/>
            <person name="Shigenobu S."/>
            <person name="Lundholm N."/>
            <person name="Nishiyama T."/>
            <person name="Yang H."/>
            <person name="Hasebe M."/>
            <person name="Li S."/>
            <person name="Pierce S.K."/>
            <person name="Wang J."/>
        </authorList>
    </citation>
    <scope>NUCLEOTIDE SEQUENCE [LARGE SCALE GENOMIC DNA]</scope>
    <source>
        <strain evidence="2">EC2010</strain>
        <tissue evidence="2">Whole organism of an adult</tissue>
    </source>
</reference>
<evidence type="ECO:0000256" key="1">
    <source>
        <dbReference type="SAM" id="MobiDB-lite"/>
    </source>
</evidence>
<protein>
    <submittedName>
        <fullName evidence="2">Uncharacterized protein</fullName>
    </submittedName>
</protein>
<dbReference type="Proteomes" id="UP000271974">
    <property type="component" value="Unassembled WGS sequence"/>
</dbReference>
<feature type="compositionally biased region" description="Polar residues" evidence="1">
    <location>
        <begin position="19"/>
        <end position="53"/>
    </location>
</feature>
<feature type="region of interest" description="Disordered" evidence="1">
    <location>
        <begin position="1"/>
        <end position="53"/>
    </location>
</feature>
<keyword evidence="3" id="KW-1185">Reference proteome</keyword>
<evidence type="ECO:0000313" key="2">
    <source>
        <dbReference type="EMBL" id="RUS75740.1"/>
    </source>
</evidence>
<accession>A0A3S1B5Y4</accession>
<gene>
    <name evidence="2" type="ORF">EGW08_016491</name>
</gene>
<sequence length="225" mass="24671">MNHDTFNKTQHSVDDEVGSDSQFSNSIIEGSNASYSTRDSFPSNSNTSWSTSCETYRSNSCFSELSARRPTSLLNETSSTHSALDSQLGTSSGGLLFGNSVSELPSEESMFSFFSKGQDSRSETASSDLSLTRVSKKLLMPPPPPIHADDNAVDYDISVLFNNQENNVYKEYPVSPDLFEDSHQSEASVSALASEKDLHLHLDITQTGEEESSMMKRIFAGDFSN</sequence>
<name>A0A3S1B5Y4_ELYCH</name>
<evidence type="ECO:0000313" key="3">
    <source>
        <dbReference type="Proteomes" id="UP000271974"/>
    </source>
</evidence>
<proteinExistence type="predicted"/>
<organism evidence="2 3">
    <name type="scientific">Elysia chlorotica</name>
    <name type="common">Eastern emerald elysia</name>
    <name type="synonym">Sea slug</name>
    <dbReference type="NCBI Taxonomy" id="188477"/>
    <lineage>
        <taxon>Eukaryota</taxon>
        <taxon>Metazoa</taxon>
        <taxon>Spiralia</taxon>
        <taxon>Lophotrochozoa</taxon>
        <taxon>Mollusca</taxon>
        <taxon>Gastropoda</taxon>
        <taxon>Heterobranchia</taxon>
        <taxon>Euthyneura</taxon>
        <taxon>Panpulmonata</taxon>
        <taxon>Sacoglossa</taxon>
        <taxon>Placobranchoidea</taxon>
        <taxon>Plakobranchidae</taxon>
        <taxon>Elysia</taxon>
    </lineage>
</organism>